<evidence type="ECO:0000256" key="2">
    <source>
        <dbReference type="ARBA" id="ARBA00012438"/>
    </source>
</evidence>
<evidence type="ECO:0000256" key="5">
    <source>
        <dbReference type="ARBA" id="ARBA00022553"/>
    </source>
</evidence>
<evidence type="ECO:0000256" key="13">
    <source>
        <dbReference type="SAM" id="MobiDB-lite"/>
    </source>
</evidence>
<dbReference type="RefSeq" id="WP_261297772.1">
    <property type="nucleotide sequence ID" value="NZ_JAMTCD010000005.1"/>
</dbReference>
<feature type="domain" description="CheW-like" evidence="15">
    <location>
        <begin position="633"/>
        <end position="773"/>
    </location>
</feature>
<feature type="domain" description="Histidine kinase" evidence="14">
    <location>
        <begin position="428"/>
        <end position="631"/>
    </location>
</feature>
<dbReference type="InterPro" id="IPR037006">
    <property type="entry name" value="CheA-like_homodim_sf"/>
</dbReference>
<dbReference type="InterPro" id="IPR036641">
    <property type="entry name" value="HPT_dom_sf"/>
</dbReference>
<keyword evidence="10" id="KW-0902">Two-component regulatory system</keyword>
<comment type="caution">
    <text evidence="17">The sequence shown here is derived from an EMBL/GenBank/DDBJ whole genome shotgun (WGS) entry which is preliminary data.</text>
</comment>
<dbReference type="InterPro" id="IPR008207">
    <property type="entry name" value="Sig_transdc_His_kin_Hpt_dom"/>
</dbReference>
<dbReference type="AlphaFoldDB" id="A0A9X2WLB2"/>
<dbReference type="Gene3D" id="1.10.287.560">
    <property type="entry name" value="Histidine kinase CheA-like, homodimeric domain"/>
    <property type="match status" value="1"/>
</dbReference>
<dbReference type="SUPFAM" id="SSF47384">
    <property type="entry name" value="Homodimeric domain of signal transducing histidine kinase"/>
    <property type="match status" value="1"/>
</dbReference>
<dbReference type="InterPro" id="IPR004358">
    <property type="entry name" value="Sig_transdc_His_kin-like_C"/>
</dbReference>
<dbReference type="SMART" id="SM00260">
    <property type="entry name" value="CheW"/>
    <property type="match status" value="1"/>
</dbReference>
<dbReference type="InterPro" id="IPR036097">
    <property type="entry name" value="HisK_dim/P_sf"/>
</dbReference>
<dbReference type="Gene3D" id="3.30.565.10">
    <property type="entry name" value="Histidine kinase-like ATPase, C-terminal domain"/>
    <property type="match status" value="1"/>
</dbReference>
<evidence type="ECO:0000256" key="1">
    <source>
        <dbReference type="ARBA" id="ARBA00000085"/>
    </source>
</evidence>
<protein>
    <recommendedName>
        <fullName evidence="3">Chemotaxis protein CheA</fullName>
        <ecNumber evidence="2">2.7.13.3</ecNumber>
    </recommendedName>
</protein>
<keyword evidence="4" id="KW-0145">Chemotaxis</keyword>
<dbReference type="PROSITE" id="PS50109">
    <property type="entry name" value="HIS_KIN"/>
    <property type="match status" value="1"/>
</dbReference>
<dbReference type="InterPro" id="IPR004105">
    <property type="entry name" value="CheA-like_dim"/>
</dbReference>
<dbReference type="Pfam" id="PF01627">
    <property type="entry name" value="Hpt"/>
    <property type="match status" value="1"/>
</dbReference>
<dbReference type="PROSITE" id="PS50851">
    <property type="entry name" value="CHEW"/>
    <property type="match status" value="1"/>
</dbReference>
<evidence type="ECO:0000256" key="12">
    <source>
        <dbReference type="PROSITE-ProRule" id="PRU00110"/>
    </source>
</evidence>
<evidence type="ECO:0000259" key="15">
    <source>
        <dbReference type="PROSITE" id="PS50851"/>
    </source>
</evidence>
<dbReference type="CDD" id="cd00731">
    <property type="entry name" value="CheA_reg"/>
    <property type="match status" value="1"/>
</dbReference>
<organism evidence="17 18">
    <name type="scientific">Shewanella holmiensis</name>
    <dbReference type="NCBI Taxonomy" id="2952222"/>
    <lineage>
        <taxon>Bacteria</taxon>
        <taxon>Pseudomonadati</taxon>
        <taxon>Pseudomonadota</taxon>
        <taxon>Gammaproteobacteria</taxon>
        <taxon>Alteromonadales</taxon>
        <taxon>Shewanellaceae</taxon>
        <taxon>Shewanella</taxon>
    </lineage>
</organism>
<keyword evidence="8" id="KW-0418">Kinase</keyword>
<dbReference type="PRINTS" id="PR00344">
    <property type="entry name" value="BCTRLSENSOR"/>
</dbReference>
<dbReference type="SUPFAM" id="SSF55874">
    <property type="entry name" value="ATPase domain of HSP90 chaperone/DNA topoisomerase II/histidine kinase"/>
    <property type="match status" value="1"/>
</dbReference>
<dbReference type="Proteomes" id="UP001155546">
    <property type="component" value="Unassembled WGS sequence"/>
</dbReference>
<dbReference type="SUPFAM" id="SSF50341">
    <property type="entry name" value="CheW-like"/>
    <property type="match status" value="1"/>
</dbReference>
<feature type="region of interest" description="Disordered" evidence="13">
    <location>
        <begin position="356"/>
        <end position="375"/>
    </location>
</feature>
<dbReference type="GO" id="GO:0005737">
    <property type="term" value="C:cytoplasm"/>
    <property type="evidence" value="ECO:0007669"/>
    <property type="project" value="InterPro"/>
</dbReference>
<dbReference type="GO" id="GO:0000155">
    <property type="term" value="F:phosphorelay sensor kinase activity"/>
    <property type="evidence" value="ECO:0007669"/>
    <property type="project" value="InterPro"/>
</dbReference>
<dbReference type="InterPro" id="IPR036061">
    <property type="entry name" value="CheW-like_dom_sf"/>
</dbReference>
<keyword evidence="18" id="KW-1185">Reference proteome</keyword>
<dbReference type="SMART" id="SM00073">
    <property type="entry name" value="HPT"/>
    <property type="match status" value="1"/>
</dbReference>
<dbReference type="Gene3D" id="2.30.30.40">
    <property type="entry name" value="SH3 Domains"/>
    <property type="match status" value="1"/>
</dbReference>
<evidence type="ECO:0000256" key="3">
    <source>
        <dbReference type="ARBA" id="ARBA00021495"/>
    </source>
</evidence>
<dbReference type="SUPFAM" id="SSF47226">
    <property type="entry name" value="Histidine-containing phosphotransfer domain, HPT domain"/>
    <property type="match status" value="1"/>
</dbReference>
<dbReference type="FunFam" id="3.30.565.10:FF:000016">
    <property type="entry name" value="Chemotaxis protein CheA, putative"/>
    <property type="match status" value="1"/>
</dbReference>
<dbReference type="GO" id="GO:0006935">
    <property type="term" value="P:chemotaxis"/>
    <property type="evidence" value="ECO:0007669"/>
    <property type="project" value="UniProtKB-KW"/>
</dbReference>
<sequence length="781" mass="86732">MDIDLSQFSQVFFEESLEGLSKMESELLAIDIENFDQESINTIFRAAHSIKGGSATFGFTEVANFTHLLETLLDEIREHIRPMQPQHVEMLLASVDVIRNMIDALMKDQACNDPAFAPLMKRFEQTLAQPSNANISVETDTLNEPQSSPSSTVSETGLDPDLTLWQIDFSAGEDILRCGNDPIYMFTELAELGQLKVTLKDVAYPDVDEYEAEICYLQWQLLLLTDTSISRIKEVFEWVESECDIQFNQLERTPETDAQFLSPLDAKAPEEANNQDAVKEDSFVITDAPAPTLTEPQSAAEPANSFDMTSALAEAFEQQNHPSAQALPIEQTTVNTADVQAQIEVNELQISNTTTFTSTSEQSNKSVVTKPSSRSTDINQSSIRVNIEKVDQLINMVGELVITQAMLGQIGQQETINQETLITLRLGLEQLASHTRELQENVMQIRMMPISFAFNRFPRLVHDISLQLGKKVDLVLSGEETELDKTVMEKIVDPLVHLVRNSLDHGIELPEKRREQGKPELGTIQLNAFHRGGNIIIEIIDDGSGLNTDKILSIARKKGLVADNEHLNTEEIHQLIFKPGFSTAENVSGLSGRGVGMDVVKRNITELNGDINLASTPGKGSHITIRLPLTLAILDGQLVRVGNHVYVVPLMSIHESLQVSERQINFLGKDQQGHRQEVIHLREEFIPIVKVFEQFNHQADAQKIEKGIVMIVDCNNKKVGLLVDELLSQQQVVIKNLEVNYTKTPGISGATILGNGEVALIIDVISLTHLSGIGHHKEHAA</sequence>
<evidence type="ECO:0000256" key="6">
    <source>
        <dbReference type="ARBA" id="ARBA00022679"/>
    </source>
</evidence>
<evidence type="ECO:0000259" key="16">
    <source>
        <dbReference type="PROSITE" id="PS50894"/>
    </source>
</evidence>
<dbReference type="InterPro" id="IPR051315">
    <property type="entry name" value="Bact_Chemotaxis_CheA"/>
</dbReference>
<dbReference type="Pfam" id="PF02895">
    <property type="entry name" value="H-kinase_dim"/>
    <property type="match status" value="1"/>
</dbReference>
<keyword evidence="5 12" id="KW-0597">Phosphoprotein</keyword>
<name>A0A9X2WLB2_9GAMM</name>
<feature type="modified residue" description="Phosphohistidine" evidence="12">
    <location>
        <position position="48"/>
    </location>
</feature>
<evidence type="ECO:0000259" key="14">
    <source>
        <dbReference type="PROSITE" id="PS50109"/>
    </source>
</evidence>
<comment type="catalytic activity">
    <reaction evidence="1">
        <text>ATP + protein L-histidine = ADP + protein N-phospho-L-histidine.</text>
        <dbReference type="EC" id="2.7.13.3"/>
    </reaction>
</comment>
<keyword evidence="6" id="KW-0808">Transferase</keyword>
<dbReference type="Pfam" id="PF01584">
    <property type="entry name" value="CheW"/>
    <property type="match status" value="1"/>
</dbReference>
<dbReference type="SMART" id="SM00387">
    <property type="entry name" value="HATPase_c"/>
    <property type="match status" value="1"/>
</dbReference>
<comment type="function">
    <text evidence="11">Involved in the transmission of sensory signals from the chemoreceptors to the flagellar motors. CheA is autophosphorylated; it can transfer its phosphate group to either CheB or CheY.</text>
</comment>
<dbReference type="CDD" id="cd00088">
    <property type="entry name" value="HPT"/>
    <property type="match status" value="1"/>
</dbReference>
<evidence type="ECO:0000256" key="10">
    <source>
        <dbReference type="ARBA" id="ARBA00023012"/>
    </source>
</evidence>
<dbReference type="CDD" id="cd16916">
    <property type="entry name" value="HATPase_CheA-like"/>
    <property type="match status" value="1"/>
</dbReference>
<evidence type="ECO:0000256" key="4">
    <source>
        <dbReference type="ARBA" id="ARBA00022500"/>
    </source>
</evidence>
<dbReference type="FunFam" id="2.30.30.40:FF:000048">
    <property type="entry name" value="Chemotaxis protein CheA, putative"/>
    <property type="match status" value="1"/>
</dbReference>
<keyword evidence="9" id="KW-0067">ATP-binding</keyword>
<proteinExistence type="predicted"/>
<dbReference type="PANTHER" id="PTHR43395:SF10">
    <property type="entry name" value="CHEMOTAXIS PROTEIN CHEA"/>
    <property type="match status" value="1"/>
</dbReference>
<dbReference type="PANTHER" id="PTHR43395">
    <property type="entry name" value="SENSOR HISTIDINE KINASE CHEA"/>
    <property type="match status" value="1"/>
</dbReference>
<evidence type="ECO:0000256" key="7">
    <source>
        <dbReference type="ARBA" id="ARBA00022741"/>
    </source>
</evidence>
<dbReference type="EC" id="2.7.13.3" evidence="2"/>
<dbReference type="InterPro" id="IPR036890">
    <property type="entry name" value="HATPase_C_sf"/>
</dbReference>
<evidence type="ECO:0000256" key="9">
    <source>
        <dbReference type="ARBA" id="ARBA00022840"/>
    </source>
</evidence>
<evidence type="ECO:0000256" key="8">
    <source>
        <dbReference type="ARBA" id="ARBA00022777"/>
    </source>
</evidence>
<dbReference type="InterPro" id="IPR003594">
    <property type="entry name" value="HATPase_dom"/>
</dbReference>
<evidence type="ECO:0000313" key="18">
    <source>
        <dbReference type="Proteomes" id="UP001155546"/>
    </source>
</evidence>
<reference evidence="17" key="1">
    <citation type="journal article" date="2023" name="Int. J. Syst. Evol. Microbiol.">
        <title>&lt;i&gt;Shewanella septentrionalis&lt;/i&gt; sp. nov. and &lt;i&gt;Shewanella holmiensis&lt;/i&gt; sp. nov., isolated from Baltic Sea water and sediments.</title>
        <authorList>
            <person name="Martin-Rodriguez A.J."/>
            <person name="Thorell K."/>
            <person name="Joffre E."/>
            <person name="Jensie-Markopoulos S."/>
            <person name="Moore E.R.B."/>
            <person name="Sjoling A."/>
        </authorList>
    </citation>
    <scope>NUCLEOTIDE SEQUENCE</scope>
    <source>
        <strain evidence="17">SP1S2-7</strain>
    </source>
</reference>
<keyword evidence="7" id="KW-0547">Nucleotide-binding</keyword>
<gene>
    <name evidence="17" type="ORF">NE535_06065</name>
</gene>
<dbReference type="Gene3D" id="1.20.120.160">
    <property type="entry name" value="HPT domain"/>
    <property type="match status" value="1"/>
</dbReference>
<dbReference type="Pfam" id="PF02518">
    <property type="entry name" value="HATPase_c"/>
    <property type="match status" value="1"/>
</dbReference>
<evidence type="ECO:0000313" key="17">
    <source>
        <dbReference type="EMBL" id="MCT7941363.1"/>
    </source>
</evidence>
<accession>A0A9X2WLB2</accession>
<dbReference type="SMART" id="SM01231">
    <property type="entry name" value="H-kinase_dim"/>
    <property type="match status" value="1"/>
</dbReference>
<dbReference type="InterPro" id="IPR002545">
    <property type="entry name" value="CheW-lke_dom"/>
</dbReference>
<feature type="domain" description="HPt" evidence="16">
    <location>
        <begin position="1"/>
        <end position="105"/>
    </location>
</feature>
<dbReference type="PROSITE" id="PS50894">
    <property type="entry name" value="HPT"/>
    <property type="match status" value="1"/>
</dbReference>
<evidence type="ECO:0000256" key="11">
    <source>
        <dbReference type="ARBA" id="ARBA00035100"/>
    </source>
</evidence>
<dbReference type="EMBL" id="JAMTCD010000005">
    <property type="protein sequence ID" value="MCT7941363.1"/>
    <property type="molecule type" value="Genomic_DNA"/>
</dbReference>
<dbReference type="InterPro" id="IPR005467">
    <property type="entry name" value="His_kinase_dom"/>
</dbReference>
<dbReference type="GO" id="GO:0005524">
    <property type="term" value="F:ATP binding"/>
    <property type="evidence" value="ECO:0007669"/>
    <property type="project" value="UniProtKB-KW"/>
</dbReference>